<evidence type="ECO:0000259" key="2">
    <source>
        <dbReference type="Pfam" id="PF07714"/>
    </source>
</evidence>
<gene>
    <name evidence="3" type="ORF">QJS10_CPB14g01543</name>
</gene>
<dbReference type="InterPro" id="IPR001245">
    <property type="entry name" value="Ser-Thr/Tyr_kinase_cat_dom"/>
</dbReference>
<keyword evidence="1" id="KW-0547">Nucleotide-binding</keyword>
<keyword evidence="4" id="KW-1185">Reference proteome</keyword>
<name>A0AAV9DBU3_ACOCL</name>
<dbReference type="InterPro" id="IPR011009">
    <property type="entry name" value="Kinase-like_dom_sf"/>
</dbReference>
<evidence type="ECO:0000313" key="3">
    <source>
        <dbReference type="EMBL" id="KAK1298376.1"/>
    </source>
</evidence>
<accession>A0AAV9DBU3</accession>
<dbReference type="EMBL" id="JAUJYO010000014">
    <property type="protein sequence ID" value="KAK1298376.1"/>
    <property type="molecule type" value="Genomic_DNA"/>
</dbReference>
<dbReference type="InterPro" id="IPR050823">
    <property type="entry name" value="Plant_Ser_Thr_Prot_Kinase"/>
</dbReference>
<evidence type="ECO:0000256" key="1">
    <source>
        <dbReference type="PROSITE-ProRule" id="PRU10141"/>
    </source>
</evidence>
<dbReference type="Pfam" id="PF07714">
    <property type="entry name" value="PK_Tyr_Ser-Thr"/>
    <property type="match status" value="1"/>
</dbReference>
<dbReference type="InterPro" id="IPR017441">
    <property type="entry name" value="Protein_kinase_ATP_BS"/>
</dbReference>
<proteinExistence type="predicted"/>
<dbReference type="SUPFAM" id="SSF56112">
    <property type="entry name" value="Protein kinase-like (PK-like)"/>
    <property type="match status" value="1"/>
</dbReference>
<dbReference type="Proteomes" id="UP001180020">
    <property type="component" value="Unassembled WGS sequence"/>
</dbReference>
<reference evidence="3" key="2">
    <citation type="submission" date="2023-06" db="EMBL/GenBank/DDBJ databases">
        <authorList>
            <person name="Ma L."/>
            <person name="Liu K.-W."/>
            <person name="Li Z."/>
            <person name="Hsiao Y.-Y."/>
            <person name="Qi Y."/>
            <person name="Fu T."/>
            <person name="Tang G."/>
            <person name="Zhang D."/>
            <person name="Sun W.-H."/>
            <person name="Liu D.-K."/>
            <person name="Li Y."/>
            <person name="Chen G.-Z."/>
            <person name="Liu X.-D."/>
            <person name="Liao X.-Y."/>
            <person name="Jiang Y.-T."/>
            <person name="Yu X."/>
            <person name="Hao Y."/>
            <person name="Huang J."/>
            <person name="Zhao X.-W."/>
            <person name="Ke S."/>
            <person name="Chen Y.-Y."/>
            <person name="Wu W.-L."/>
            <person name="Hsu J.-L."/>
            <person name="Lin Y.-F."/>
            <person name="Huang M.-D."/>
            <person name="Li C.-Y."/>
            <person name="Huang L."/>
            <person name="Wang Z.-W."/>
            <person name="Zhao X."/>
            <person name="Zhong W.-Y."/>
            <person name="Peng D.-H."/>
            <person name="Ahmad S."/>
            <person name="Lan S."/>
            <person name="Zhang J.-S."/>
            <person name="Tsai W.-C."/>
            <person name="Van De Peer Y."/>
            <person name="Liu Z.-J."/>
        </authorList>
    </citation>
    <scope>NUCLEOTIDE SEQUENCE</scope>
    <source>
        <strain evidence="3">CP</strain>
        <tissue evidence="3">Leaves</tissue>
    </source>
</reference>
<sequence length="168" mass="19080">MGNCNCTSLKEEISEVYEAPLVPPITSNEEQILESSHLRIFSYEELKIATKQFCTKTMLGDGGFGSVYRGRIWDTNNRKSVEVAVKRIKSHDNENFSALRAAQWIVSASVLADLRCICFGCADGNQVPGRLTPSKSYQIDWVLPRGSKSRFGVRVYEEREFRRTPHQE</sequence>
<dbReference type="PANTHER" id="PTHR45621">
    <property type="entry name" value="OS01G0588500 PROTEIN-RELATED"/>
    <property type="match status" value="1"/>
</dbReference>
<protein>
    <recommendedName>
        <fullName evidence="2">Serine-threonine/tyrosine-protein kinase catalytic domain-containing protein</fullName>
    </recommendedName>
</protein>
<keyword evidence="1" id="KW-0067">ATP-binding</keyword>
<feature type="binding site" evidence="1">
    <location>
        <position position="86"/>
    </location>
    <ligand>
        <name>ATP</name>
        <dbReference type="ChEBI" id="CHEBI:30616"/>
    </ligand>
</feature>
<evidence type="ECO:0000313" key="4">
    <source>
        <dbReference type="Proteomes" id="UP001180020"/>
    </source>
</evidence>
<dbReference type="GO" id="GO:0004672">
    <property type="term" value="F:protein kinase activity"/>
    <property type="evidence" value="ECO:0007669"/>
    <property type="project" value="InterPro"/>
</dbReference>
<dbReference type="GO" id="GO:0005524">
    <property type="term" value="F:ATP binding"/>
    <property type="evidence" value="ECO:0007669"/>
    <property type="project" value="UniProtKB-UniRule"/>
</dbReference>
<feature type="domain" description="Serine-threonine/tyrosine-protein kinase catalytic" evidence="2">
    <location>
        <begin position="56"/>
        <end position="95"/>
    </location>
</feature>
<dbReference type="PROSITE" id="PS00107">
    <property type="entry name" value="PROTEIN_KINASE_ATP"/>
    <property type="match status" value="1"/>
</dbReference>
<dbReference type="AlphaFoldDB" id="A0AAV9DBU3"/>
<organism evidence="3 4">
    <name type="scientific">Acorus calamus</name>
    <name type="common">Sweet flag</name>
    <dbReference type="NCBI Taxonomy" id="4465"/>
    <lineage>
        <taxon>Eukaryota</taxon>
        <taxon>Viridiplantae</taxon>
        <taxon>Streptophyta</taxon>
        <taxon>Embryophyta</taxon>
        <taxon>Tracheophyta</taxon>
        <taxon>Spermatophyta</taxon>
        <taxon>Magnoliopsida</taxon>
        <taxon>Liliopsida</taxon>
        <taxon>Acoraceae</taxon>
        <taxon>Acorus</taxon>
    </lineage>
</organism>
<reference evidence="3" key="1">
    <citation type="journal article" date="2023" name="Nat. Commun.">
        <title>Diploid and tetraploid genomes of Acorus and the evolution of monocots.</title>
        <authorList>
            <person name="Ma L."/>
            <person name="Liu K.W."/>
            <person name="Li Z."/>
            <person name="Hsiao Y.Y."/>
            <person name="Qi Y."/>
            <person name="Fu T."/>
            <person name="Tang G.D."/>
            <person name="Zhang D."/>
            <person name="Sun W.H."/>
            <person name="Liu D.K."/>
            <person name="Li Y."/>
            <person name="Chen G.Z."/>
            <person name="Liu X.D."/>
            <person name="Liao X.Y."/>
            <person name="Jiang Y.T."/>
            <person name="Yu X."/>
            <person name="Hao Y."/>
            <person name="Huang J."/>
            <person name="Zhao X.W."/>
            <person name="Ke S."/>
            <person name="Chen Y.Y."/>
            <person name="Wu W.L."/>
            <person name="Hsu J.L."/>
            <person name="Lin Y.F."/>
            <person name="Huang M.D."/>
            <person name="Li C.Y."/>
            <person name="Huang L."/>
            <person name="Wang Z.W."/>
            <person name="Zhao X."/>
            <person name="Zhong W.Y."/>
            <person name="Peng D.H."/>
            <person name="Ahmad S."/>
            <person name="Lan S."/>
            <person name="Zhang J.S."/>
            <person name="Tsai W.C."/>
            <person name="Van de Peer Y."/>
            <person name="Liu Z.J."/>
        </authorList>
    </citation>
    <scope>NUCLEOTIDE SEQUENCE</scope>
    <source>
        <strain evidence="3">CP</strain>
    </source>
</reference>
<dbReference type="Gene3D" id="3.30.200.20">
    <property type="entry name" value="Phosphorylase Kinase, domain 1"/>
    <property type="match status" value="1"/>
</dbReference>
<comment type="caution">
    <text evidence="3">The sequence shown here is derived from an EMBL/GenBank/DDBJ whole genome shotgun (WGS) entry which is preliminary data.</text>
</comment>